<proteinExistence type="predicted"/>
<keyword evidence="2" id="KW-1185">Reference proteome</keyword>
<evidence type="ECO:0000313" key="1">
    <source>
        <dbReference type="EMBL" id="QOP41535.1"/>
    </source>
</evidence>
<reference evidence="1 2" key="1">
    <citation type="submission" date="2019-06" db="EMBL/GenBank/DDBJ databases">
        <title>Sulfurimonas gotlandica sp. nov., a chemoautotrophic and psychrotolerant epsilonproteobacterium isolated from a pelagic redoxcline, and an emended description of the genus Sulfurimonas.</title>
        <authorList>
            <person name="Wang S."/>
            <person name="Jiang L."/>
            <person name="Shao Z."/>
        </authorList>
    </citation>
    <scope>NUCLEOTIDE SEQUENCE [LARGE SCALE GENOMIC DNA]</scope>
    <source>
        <strain evidence="1 2">B2</strain>
    </source>
</reference>
<accession>A0A7M1AVT9</accession>
<evidence type="ECO:0000313" key="2">
    <source>
        <dbReference type="Proteomes" id="UP000593910"/>
    </source>
</evidence>
<gene>
    <name evidence="1" type="ORF">FJR03_07165</name>
</gene>
<dbReference type="AlphaFoldDB" id="A0A7M1AVT9"/>
<protein>
    <submittedName>
        <fullName evidence="1">Uncharacterized protein</fullName>
    </submittedName>
</protein>
<dbReference type="RefSeq" id="WP_193112851.1">
    <property type="nucleotide sequence ID" value="NZ_CP041165.1"/>
</dbReference>
<dbReference type="KEGG" id="smax:FJR03_07165"/>
<sequence length="142" mass="17129">MNNNIEKALEIWHKRYEDEEHQYSEFEPSDIEYFIGCMLYNHFNFSKAVPTMKTIDLSYDFLSTCGDAEYEEVKKLIEDIKFENEKEAVDFLLKFIQESRSKYTPSELYLLNRLLNHVTLLLERYENDQEPSQVNFQTLKFK</sequence>
<name>A0A7M1AVT9_9BACT</name>
<dbReference type="Proteomes" id="UP000593910">
    <property type="component" value="Chromosome"/>
</dbReference>
<dbReference type="EMBL" id="CP041165">
    <property type="protein sequence ID" value="QOP41535.1"/>
    <property type="molecule type" value="Genomic_DNA"/>
</dbReference>
<organism evidence="1 2">
    <name type="scientific">Sulfurimonas marina</name>
    <dbReference type="NCBI Taxonomy" id="2590551"/>
    <lineage>
        <taxon>Bacteria</taxon>
        <taxon>Pseudomonadati</taxon>
        <taxon>Campylobacterota</taxon>
        <taxon>Epsilonproteobacteria</taxon>
        <taxon>Campylobacterales</taxon>
        <taxon>Sulfurimonadaceae</taxon>
        <taxon>Sulfurimonas</taxon>
    </lineage>
</organism>